<protein>
    <submittedName>
        <fullName evidence="12">Heavy metal translocating P-type ATPase</fullName>
    </submittedName>
</protein>
<dbReference type="Pfam" id="PF00403">
    <property type="entry name" value="HMA"/>
    <property type="match status" value="1"/>
</dbReference>
<name>A0ABU5RNF8_9CYAN</name>
<accession>A0ABU5RNF8</accession>
<evidence type="ECO:0000256" key="8">
    <source>
        <dbReference type="ARBA" id="ARBA00022989"/>
    </source>
</evidence>
<keyword evidence="6 10" id="KW-0067">ATP-binding</keyword>
<dbReference type="InterPro" id="IPR059000">
    <property type="entry name" value="ATPase_P-type_domA"/>
</dbReference>
<evidence type="ECO:0000256" key="10">
    <source>
        <dbReference type="RuleBase" id="RU362081"/>
    </source>
</evidence>
<dbReference type="InterPro" id="IPR006121">
    <property type="entry name" value="HMA_dom"/>
</dbReference>
<feature type="transmembrane region" description="Helical" evidence="10">
    <location>
        <begin position="208"/>
        <end position="225"/>
    </location>
</feature>
<dbReference type="EMBL" id="JAYGHX010000001">
    <property type="protein sequence ID" value="MEA5389633.1"/>
    <property type="molecule type" value="Genomic_DNA"/>
</dbReference>
<feature type="transmembrane region" description="Helical" evidence="10">
    <location>
        <begin position="360"/>
        <end position="382"/>
    </location>
</feature>
<keyword evidence="8 10" id="KW-1133">Transmembrane helix</keyword>
<keyword evidence="7" id="KW-1278">Translocase</keyword>
<dbReference type="Gene3D" id="2.70.150.10">
    <property type="entry name" value="Calcium-transporting ATPase, cytoplasmic transduction domain A"/>
    <property type="match status" value="1"/>
</dbReference>
<dbReference type="PROSITE" id="PS50846">
    <property type="entry name" value="HMA_2"/>
    <property type="match status" value="1"/>
</dbReference>
<evidence type="ECO:0000256" key="7">
    <source>
        <dbReference type="ARBA" id="ARBA00022967"/>
    </source>
</evidence>
<dbReference type="InterPro" id="IPR008250">
    <property type="entry name" value="ATPase_P-typ_transduc_dom_A_sf"/>
</dbReference>
<feature type="transmembrane region" description="Helical" evidence="10">
    <location>
        <begin position="775"/>
        <end position="794"/>
    </location>
</feature>
<evidence type="ECO:0000256" key="5">
    <source>
        <dbReference type="ARBA" id="ARBA00022741"/>
    </source>
</evidence>
<dbReference type="SFLD" id="SFLDF00027">
    <property type="entry name" value="p-type_atpase"/>
    <property type="match status" value="1"/>
</dbReference>
<comment type="similarity">
    <text evidence="2 10">Belongs to the cation transport ATPase (P-type) (TC 3.A.3) family. Type IB subfamily.</text>
</comment>
<dbReference type="Proteomes" id="UP001304461">
    <property type="component" value="Unassembled WGS sequence"/>
</dbReference>
<evidence type="ECO:0000313" key="13">
    <source>
        <dbReference type="Proteomes" id="UP001304461"/>
    </source>
</evidence>
<dbReference type="InterPro" id="IPR044492">
    <property type="entry name" value="P_typ_ATPase_HD_dom"/>
</dbReference>
<keyword evidence="5 10" id="KW-0547">Nucleotide-binding</keyword>
<evidence type="ECO:0000256" key="3">
    <source>
        <dbReference type="ARBA" id="ARBA00022692"/>
    </source>
</evidence>
<dbReference type="PANTHER" id="PTHR43520:SF8">
    <property type="entry name" value="P-TYPE CU(+) TRANSPORTER"/>
    <property type="match status" value="1"/>
</dbReference>
<evidence type="ECO:0000313" key="12">
    <source>
        <dbReference type="EMBL" id="MEA5389633.1"/>
    </source>
</evidence>
<dbReference type="InterPro" id="IPR027256">
    <property type="entry name" value="P-typ_ATPase_IB"/>
</dbReference>
<dbReference type="Pfam" id="PF00122">
    <property type="entry name" value="E1-E2_ATPase"/>
    <property type="match status" value="1"/>
</dbReference>
<keyword evidence="13" id="KW-1185">Reference proteome</keyword>
<feature type="domain" description="HMA" evidence="11">
    <location>
        <begin position="12"/>
        <end position="86"/>
    </location>
</feature>
<sequence length="803" mass="84349">MSATPPASSPREPLLLDVEGMKCGGCVRAVEQRLLQTAGVRQASVNLLTRTAWVDLEPRVEGPDGSAADPLPALLGSLEGLGFQARLRPQEPEPASQRERRQAEQWWRHWRQLLVALLLLLVSGLGHLADAGLLAWRGPWPLLGSPWFHALVATLALAFPGRPILVRGARSALAGVPGMDTLVGLGVASAYLSSLVGWLWPASGWPCYFNEPVMLLGFVLTGRFLEERARYRTGRAIEELGALQPDHALLLLGDDPPRQVRVGGLRPGDRLRLLPGDRVPVDGVVLEGCSRVDASSLTGESRPQAVEAGSELAAGLLNLESSLVLEVRHSGADSAIARIVRLVERAQARKAPIQGLADRVAGRFTLVVLLLALATLLFWWLWGCRHWPEVLTVAAATGHGAHGHGSLAHGGGGAGTPFSLGLQLAIAVLVVACPCALGLATPTAITVGSGLAARSGLLFRGGDAIETASRLEAVLFDKTGTLTIGRPLVTDVRVVGAAPGSPAVAAEAARLVQLAASLEQHSRHPLAHAVLQEAQCRGLPLLTVSEAQTLPGEGLQGLVEGSGLVRVGRLDWLARHGVRVEPAVAALQQDLEAGGATLLAVAAEGRLLGLLAVEDRPRADAAATVSRLRRLGLRLGLLSGDRRASVEGLGRRLGLRTEELAWELRPEQKLERLLLAHRQGAVAMVGDGINDAPALAAADLGIAVGTGTQIAQESAALVVMGEGLDGIVRALEIARRTMAKVRQNLAWAFGYNLIVLPIAAGALLPGFGLSLSPELAALLMAFSSITVVGNALLLQDLPPDRSP</sequence>
<proteinExistence type="inferred from homology"/>
<evidence type="ECO:0000256" key="2">
    <source>
        <dbReference type="ARBA" id="ARBA00006024"/>
    </source>
</evidence>
<dbReference type="SUPFAM" id="SSF81653">
    <property type="entry name" value="Calcium ATPase, transduction domain A"/>
    <property type="match status" value="1"/>
</dbReference>
<dbReference type="InterPro" id="IPR018303">
    <property type="entry name" value="ATPase_P-typ_P_site"/>
</dbReference>
<evidence type="ECO:0000259" key="11">
    <source>
        <dbReference type="PROSITE" id="PS50846"/>
    </source>
</evidence>
<dbReference type="SUPFAM" id="SSF56784">
    <property type="entry name" value="HAD-like"/>
    <property type="match status" value="1"/>
</dbReference>
<feature type="transmembrane region" description="Helical" evidence="10">
    <location>
        <begin position="745"/>
        <end position="769"/>
    </location>
</feature>
<dbReference type="InterPro" id="IPR023299">
    <property type="entry name" value="ATPase_P-typ_cyto_dom_N"/>
</dbReference>
<dbReference type="PROSITE" id="PS01047">
    <property type="entry name" value="HMA_1"/>
    <property type="match status" value="1"/>
</dbReference>
<dbReference type="CDD" id="cd00371">
    <property type="entry name" value="HMA"/>
    <property type="match status" value="1"/>
</dbReference>
<dbReference type="Gene3D" id="3.30.70.100">
    <property type="match status" value="1"/>
</dbReference>
<evidence type="ECO:0000256" key="1">
    <source>
        <dbReference type="ARBA" id="ARBA00004127"/>
    </source>
</evidence>
<dbReference type="NCBIfam" id="TIGR01494">
    <property type="entry name" value="ATPase_P-type"/>
    <property type="match status" value="1"/>
</dbReference>
<dbReference type="SFLD" id="SFLDG00002">
    <property type="entry name" value="C1.7:_P-type_atpase_like"/>
    <property type="match status" value="1"/>
</dbReference>
<dbReference type="InterPro" id="IPR036163">
    <property type="entry name" value="HMA_dom_sf"/>
</dbReference>
<dbReference type="SUPFAM" id="SSF55008">
    <property type="entry name" value="HMA, heavy metal-associated domain"/>
    <property type="match status" value="1"/>
</dbReference>
<organism evidence="12 13">
    <name type="scientific">Cyanobium gracile UHCC 0139</name>
    <dbReference type="NCBI Taxonomy" id="3110308"/>
    <lineage>
        <taxon>Bacteria</taxon>
        <taxon>Bacillati</taxon>
        <taxon>Cyanobacteriota</taxon>
        <taxon>Cyanophyceae</taxon>
        <taxon>Synechococcales</taxon>
        <taxon>Prochlorococcaceae</taxon>
        <taxon>Cyanobium</taxon>
    </lineage>
</organism>
<reference evidence="12 13" key="1">
    <citation type="submission" date="2023-12" db="EMBL/GenBank/DDBJ databases">
        <title>Baltic Sea Cyanobacteria.</title>
        <authorList>
            <person name="Delbaje E."/>
            <person name="Fewer D.P."/>
            <person name="Shishido T.K."/>
        </authorList>
    </citation>
    <scope>NUCLEOTIDE SEQUENCE [LARGE SCALE GENOMIC DNA]</scope>
    <source>
        <strain evidence="12 13">UHCC 0139</strain>
    </source>
</reference>
<dbReference type="InterPro" id="IPR001757">
    <property type="entry name" value="P_typ_ATPase"/>
</dbReference>
<keyword evidence="9 10" id="KW-0472">Membrane</keyword>
<dbReference type="PRINTS" id="PR00119">
    <property type="entry name" value="CATATPASE"/>
</dbReference>
<dbReference type="RefSeq" id="WP_323303788.1">
    <property type="nucleotide sequence ID" value="NZ_JAYGHX010000001.1"/>
</dbReference>
<comment type="caution">
    <text evidence="12">The sequence shown here is derived from an EMBL/GenBank/DDBJ whole genome shotgun (WGS) entry which is preliminary data.</text>
</comment>
<evidence type="ECO:0000256" key="9">
    <source>
        <dbReference type="ARBA" id="ARBA00023136"/>
    </source>
</evidence>
<gene>
    <name evidence="12" type="ORF">VB738_00035</name>
</gene>
<dbReference type="Pfam" id="PF00702">
    <property type="entry name" value="Hydrolase"/>
    <property type="match status" value="1"/>
</dbReference>
<feature type="transmembrane region" description="Helical" evidence="10">
    <location>
        <begin position="142"/>
        <end position="161"/>
    </location>
</feature>
<dbReference type="SUPFAM" id="SSF81665">
    <property type="entry name" value="Calcium ATPase, transmembrane domain M"/>
    <property type="match status" value="1"/>
</dbReference>
<dbReference type="NCBIfam" id="TIGR01525">
    <property type="entry name" value="ATPase-IB_hvy"/>
    <property type="match status" value="1"/>
</dbReference>
<feature type="transmembrane region" description="Helical" evidence="10">
    <location>
        <begin position="113"/>
        <end position="136"/>
    </location>
</feature>
<dbReference type="Gene3D" id="3.40.1110.10">
    <property type="entry name" value="Calcium-transporting ATPase, cytoplasmic domain N"/>
    <property type="match status" value="1"/>
</dbReference>
<keyword evidence="3 10" id="KW-0812">Transmembrane</keyword>
<dbReference type="InterPro" id="IPR023298">
    <property type="entry name" value="ATPase_P-typ_TM_dom_sf"/>
</dbReference>
<keyword evidence="4 10" id="KW-0479">Metal-binding</keyword>
<evidence type="ECO:0000256" key="4">
    <source>
        <dbReference type="ARBA" id="ARBA00022723"/>
    </source>
</evidence>
<comment type="subcellular location">
    <subcellularLocation>
        <location evidence="10">Cell membrane</location>
    </subcellularLocation>
    <subcellularLocation>
        <location evidence="1">Endomembrane system</location>
        <topology evidence="1">Multi-pass membrane protein</topology>
    </subcellularLocation>
</comment>
<dbReference type="InterPro" id="IPR036412">
    <property type="entry name" value="HAD-like_sf"/>
</dbReference>
<dbReference type="PROSITE" id="PS00154">
    <property type="entry name" value="ATPASE_E1_E2"/>
    <property type="match status" value="1"/>
</dbReference>
<dbReference type="PANTHER" id="PTHR43520">
    <property type="entry name" value="ATP7, ISOFORM B"/>
    <property type="match status" value="1"/>
</dbReference>
<dbReference type="Gene3D" id="3.40.50.1000">
    <property type="entry name" value="HAD superfamily/HAD-like"/>
    <property type="match status" value="1"/>
</dbReference>
<evidence type="ECO:0000256" key="6">
    <source>
        <dbReference type="ARBA" id="ARBA00022840"/>
    </source>
</evidence>
<dbReference type="SFLD" id="SFLDS00003">
    <property type="entry name" value="Haloacid_Dehalogenase"/>
    <property type="match status" value="1"/>
</dbReference>
<keyword evidence="10" id="KW-1003">Cell membrane</keyword>
<dbReference type="InterPro" id="IPR023214">
    <property type="entry name" value="HAD_sf"/>
</dbReference>
<feature type="transmembrane region" description="Helical" evidence="10">
    <location>
        <begin position="424"/>
        <end position="451"/>
    </location>
</feature>
<dbReference type="InterPro" id="IPR017969">
    <property type="entry name" value="Heavy-metal-associated_CS"/>
</dbReference>
<feature type="transmembrane region" description="Helical" evidence="10">
    <location>
        <begin position="182"/>
        <end position="202"/>
    </location>
</feature>